<feature type="non-terminal residue" evidence="1">
    <location>
        <position position="1"/>
    </location>
</feature>
<feature type="non-terminal residue" evidence="1">
    <location>
        <position position="183"/>
    </location>
</feature>
<dbReference type="Gene3D" id="3.60.10.10">
    <property type="entry name" value="Endonuclease/exonuclease/phosphatase"/>
    <property type="match status" value="1"/>
</dbReference>
<reference evidence="1" key="1">
    <citation type="submission" date="2023-06" db="EMBL/GenBank/DDBJ databases">
        <authorList>
            <consortium name="Lawrence Berkeley National Laboratory"/>
            <person name="Ahrendt S."/>
            <person name="Sahu N."/>
            <person name="Indic B."/>
            <person name="Wong-Bajracharya J."/>
            <person name="Merenyi Z."/>
            <person name="Ke H.-M."/>
            <person name="Monk M."/>
            <person name="Kocsube S."/>
            <person name="Drula E."/>
            <person name="Lipzen A."/>
            <person name="Balint B."/>
            <person name="Henrissat B."/>
            <person name="Andreopoulos B."/>
            <person name="Martin F.M."/>
            <person name="Harder C.B."/>
            <person name="Rigling D."/>
            <person name="Ford K.L."/>
            <person name="Foster G.D."/>
            <person name="Pangilinan J."/>
            <person name="Papanicolaou A."/>
            <person name="Barry K."/>
            <person name="LaButti K."/>
            <person name="Viragh M."/>
            <person name="Koriabine M."/>
            <person name="Yan M."/>
            <person name="Riley R."/>
            <person name="Champramary S."/>
            <person name="Plett K.L."/>
            <person name="Tsai I.J."/>
            <person name="Slot J."/>
            <person name="Sipos G."/>
            <person name="Plett J."/>
            <person name="Nagy L.G."/>
            <person name="Grigoriev I.V."/>
        </authorList>
    </citation>
    <scope>NUCLEOTIDE SEQUENCE</scope>
    <source>
        <strain evidence="1">HWK02</strain>
    </source>
</reference>
<keyword evidence="2" id="KW-1185">Reference proteome</keyword>
<dbReference type="InterPro" id="IPR036691">
    <property type="entry name" value="Endo/exonu/phosph_ase_sf"/>
</dbReference>
<gene>
    <name evidence="1" type="ORF">EDD18DRAFT_1010999</name>
</gene>
<dbReference type="Proteomes" id="UP001175228">
    <property type="component" value="Unassembled WGS sequence"/>
</dbReference>
<protein>
    <submittedName>
        <fullName evidence="1">Uncharacterized protein</fullName>
    </submittedName>
</protein>
<proteinExistence type="predicted"/>
<evidence type="ECO:0000313" key="2">
    <source>
        <dbReference type="Proteomes" id="UP001175228"/>
    </source>
</evidence>
<dbReference type="SUPFAM" id="SSF56219">
    <property type="entry name" value="DNase I-like"/>
    <property type="match status" value="1"/>
</dbReference>
<evidence type="ECO:0000313" key="1">
    <source>
        <dbReference type="EMBL" id="KAK0501078.1"/>
    </source>
</evidence>
<accession>A0AA39QDT4</accession>
<sequence length="183" mass="21114">LTLQETHLSEKHIEDIHNLYEKRLLIINSKDPENVTGKAGVTVVLNRNQVKMENVKTTELILGCALLVQIPWHADTVLNWLAIYVSATSKEENRDMWKELAHLWAKLSLPQFDSMSGNFNFVKEAIDCFPAHEDDAALVTAFQEFKLKLCLHDGWRDIHPTGKDYTFVRQSPPFSRSRIDHIY</sequence>
<comment type="caution">
    <text evidence="1">The sequence shown here is derived from an EMBL/GenBank/DDBJ whole genome shotgun (WGS) entry which is preliminary data.</text>
</comment>
<dbReference type="EMBL" id="JAUEPU010000007">
    <property type="protein sequence ID" value="KAK0501078.1"/>
    <property type="molecule type" value="Genomic_DNA"/>
</dbReference>
<name>A0AA39QDT4_9AGAR</name>
<dbReference type="AlphaFoldDB" id="A0AA39QDT4"/>
<organism evidence="1 2">
    <name type="scientific">Armillaria luteobubalina</name>
    <dbReference type="NCBI Taxonomy" id="153913"/>
    <lineage>
        <taxon>Eukaryota</taxon>
        <taxon>Fungi</taxon>
        <taxon>Dikarya</taxon>
        <taxon>Basidiomycota</taxon>
        <taxon>Agaricomycotina</taxon>
        <taxon>Agaricomycetes</taxon>
        <taxon>Agaricomycetidae</taxon>
        <taxon>Agaricales</taxon>
        <taxon>Marasmiineae</taxon>
        <taxon>Physalacriaceae</taxon>
        <taxon>Armillaria</taxon>
    </lineage>
</organism>